<evidence type="ECO:0000256" key="4">
    <source>
        <dbReference type="ARBA" id="ARBA00023136"/>
    </source>
</evidence>
<dbReference type="InterPro" id="IPR049326">
    <property type="entry name" value="Rhodopsin_dom_fungi"/>
</dbReference>
<feature type="region of interest" description="Disordered" evidence="6">
    <location>
        <begin position="338"/>
        <end position="362"/>
    </location>
</feature>
<protein>
    <recommendedName>
        <fullName evidence="8">Rhodopsin domain-containing protein</fullName>
    </recommendedName>
</protein>
<feature type="transmembrane region" description="Helical" evidence="7">
    <location>
        <begin position="119"/>
        <end position="141"/>
    </location>
</feature>
<evidence type="ECO:0000313" key="9">
    <source>
        <dbReference type="EMBL" id="KAG7291435.1"/>
    </source>
</evidence>
<feature type="transmembrane region" description="Helical" evidence="7">
    <location>
        <begin position="20"/>
        <end position="39"/>
    </location>
</feature>
<keyword evidence="2 7" id="KW-0812">Transmembrane</keyword>
<accession>A0AAD4I2L8</accession>
<evidence type="ECO:0000259" key="8">
    <source>
        <dbReference type="Pfam" id="PF20684"/>
    </source>
</evidence>
<reference evidence="9" key="1">
    <citation type="submission" date="2023-02" db="EMBL/GenBank/DDBJ databases">
        <authorList>
            <person name="Palmer J.M."/>
        </authorList>
    </citation>
    <scope>NUCLEOTIDE SEQUENCE</scope>
    <source>
        <strain evidence="9">FW57</strain>
    </source>
</reference>
<feature type="transmembrane region" description="Helical" evidence="7">
    <location>
        <begin position="81"/>
        <end position="107"/>
    </location>
</feature>
<evidence type="ECO:0000256" key="1">
    <source>
        <dbReference type="ARBA" id="ARBA00004141"/>
    </source>
</evidence>
<keyword evidence="10" id="KW-1185">Reference proteome</keyword>
<dbReference type="Proteomes" id="UP001197093">
    <property type="component" value="Unassembled WGS sequence"/>
</dbReference>
<keyword evidence="3 7" id="KW-1133">Transmembrane helix</keyword>
<dbReference type="GO" id="GO:0016020">
    <property type="term" value="C:membrane"/>
    <property type="evidence" value="ECO:0007669"/>
    <property type="project" value="UniProtKB-SubCell"/>
</dbReference>
<keyword evidence="4 7" id="KW-0472">Membrane</keyword>
<gene>
    <name evidence="9" type="ORF">NEMBOFW57_001454</name>
</gene>
<comment type="subcellular location">
    <subcellularLocation>
        <location evidence="1">Membrane</location>
        <topology evidence="1">Multi-pass membrane protein</topology>
    </subcellularLocation>
</comment>
<organism evidence="9 10">
    <name type="scientific">Staphylotrichum longicolle</name>
    <dbReference type="NCBI Taxonomy" id="669026"/>
    <lineage>
        <taxon>Eukaryota</taxon>
        <taxon>Fungi</taxon>
        <taxon>Dikarya</taxon>
        <taxon>Ascomycota</taxon>
        <taxon>Pezizomycotina</taxon>
        <taxon>Sordariomycetes</taxon>
        <taxon>Sordariomycetidae</taxon>
        <taxon>Sordariales</taxon>
        <taxon>Chaetomiaceae</taxon>
        <taxon>Staphylotrichum</taxon>
    </lineage>
</organism>
<sequence length="378" mass="41430">MTAPAPSTDFQLPPDENHALALQTVWWTEVAIATVFIVLRFWARSIKRNAVIINYLAVTGRTRHLLHLAMEGGIPAVNQAIMWLIIVLDVGIFVTGLGKVAIGITILRIVGNTSQWQRWAIYVTLFLTLATCLIDMCISTFRCGNPSLTWNLEAWATATCVSTDAQTHVNIFANSVQVFADVVFSVLPMAVVWRLRLPARTKLFLIVALGLTLVTGAAAIVKAYFAGTMDKNDITFNIFPSLVWFSTESMLIIVCGSVPGLHPLYERYVKQPLLGYGSQKESNASSRTYVYSAQGSSSRVSSKKKLVLGYADRPVSAEAVQDEESGEQPDVEMARFAGNMAQQPATAAHLAPPPRHHSLPDPGMIQVVHEVHVRSGQN</sequence>
<comment type="similarity">
    <text evidence="5">Belongs to the SAT4 family.</text>
</comment>
<proteinExistence type="inferred from homology"/>
<dbReference type="Pfam" id="PF20684">
    <property type="entry name" value="Fung_rhodopsin"/>
    <property type="match status" value="1"/>
</dbReference>
<feature type="transmembrane region" description="Helical" evidence="7">
    <location>
        <begin position="203"/>
        <end position="226"/>
    </location>
</feature>
<dbReference type="AlphaFoldDB" id="A0AAD4I2L8"/>
<dbReference type="EMBL" id="JAHCVI010000001">
    <property type="protein sequence ID" value="KAG7291435.1"/>
    <property type="molecule type" value="Genomic_DNA"/>
</dbReference>
<comment type="caution">
    <text evidence="9">The sequence shown here is derived from an EMBL/GenBank/DDBJ whole genome shotgun (WGS) entry which is preliminary data.</text>
</comment>
<dbReference type="PANTHER" id="PTHR33048">
    <property type="entry name" value="PTH11-LIKE INTEGRAL MEMBRANE PROTEIN (AFU_ORTHOLOGUE AFUA_5G11245)"/>
    <property type="match status" value="1"/>
</dbReference>
<evidence type="ECO:0000256" key="7">
    <source>
        <dbReference type="SAM" id="Phobius"/>
    </source>
</evidence>
<feature type="transmembrane region" description="Helical" evidence="7">
    <location>
        <begin position="238"/>
        <end position="261"/>
    </location>
</feature>
<dbReference type="InterPro" id="IPR052337">
    <property type="entry name" value="SAT4-like"/>
</dbReference>
<name>A0AAD4I2L8_9PEZI</name>
<evidence type="ECO:0000256" key="6">
    <source>
        <dbReference type="SAM" id="MobiDB-lite"/>
    </source>
</evidence>
<dbReference type="PANTHER" id="PTHR33048:SF47">
    <property type="entry name" value="INTEGRAL MEMBRANE PROTEIN-RELATED"/>
    <property type="match status" value="1"/>
</dbReference>
<evidence type="ECO:0000256" key="3">
    <source>
        <dbReference type="ARBA" id="ARBA00022989"/>
    </source>
</evidence>
<feature type="transmembrane region" description="Helical" evidence="7">
    <location>
        <begin position="171"/>
        <end position="191"/>
    </location>
</feature>
<evidence type="ECO:0000256" key="2">
    <source>
        <dbReference type="ARBA" id="ARBA00022692"/>
    </source>
</evidence>
<evidence type="ECO:0000256" key="5">
    <source>
        <dbReference type="ARBA" id="ARBA00038359"/>
    </source>
</evidence>
<evidence type="ECO:0000313" key="10">
    <source>
        <dbReference type="Proteomes" id="UP001197093"/>
    </source>
</evidence>
<feature type="domain" description="Rhodopsin" evidence="8">
    <location>
        <begin position="44"/>
        <end position="266"/>
    </location>
</feature>